<keyword evidence="2" id="KW-0813">Transport</keyword>
<dbReference type="PANTHER" id="PTHR31585:SF45">
    <property type="entry name" value="FOLATE-BIOPTERIN TRANSPORTER 1, CHLOROPLASTIC-LIKE ISOFORM X1"/>
    <property type="match status" value="1"/>
</dbReference>
<evidence type="ECO:0000256" key="2">
    <source>
        <dbReference type="ARBA" id="ARBA00022448"/>
    </source>
</evidence>
<dbReference type="EMBL" id="JBJKTR010000018">
    <property type="protein sequence ID" value="KAL3334776.1"/>
    <property type="molecule type" value="Genomic_DNA"/>
</dbReference>
<sequence length="197" mass="21035">QILEAQGNGLTGQALEPPLILPIILAFFFLSPILAGNGIPSSSPPDTKMSVTIAVPENPVQQDNDAEALLDSINRNGDLLTTTSIEDSSSSDKTGSHKEKNSISSARCFRVELTPDNIAVAMVYFVQGVLGLSDLAVSFYLKDDLHLDPAETAVISGFSSLPLLAKPLYGFISDSFPLFGYRRRSFLVLSGLFGALS</sequence>
<accession>A0ABD2RTS7</accession>
<comment type="subcellular location">
    <subcellularLocation>
        <location evidence="1">Membrane</location>
        <topology evidence="1">Multi-pass membrane protein</topology>
    </subcellularLocation>
</comment>
<name>A0ABD2RTS7_9SOLN</name>
<evidence type="ECO:0000256" key="6">
    <source>
        <dbReference type="SAM" id="Phobius"/>
    </source>
</evidence>
<evidence type="ECO:0000313" key="7">
    <source>
        <dbReference type="EMBL" id="KAL3334777.1"/>
    </source>
</evidence>
<dbReference type="PANTHER" id="PTHR31585">
    <property type="entry name" value="FOLATE-BIOPTERIN TRANSPORTER 1, CHLOROPLASTIC"/>
    <property type="match status" value="1"/>
</dbReference>
<reference evidence="7 8" key="1">
    <citation type="submission" date="2024-05" db="EMBL/GenBank/DDBJ databases">
        <title>De novo assembly of an allotetraploid wild potato.</title>
        <authorList>
            <person name="Hosaka A.J."/>
        </authorList>
    </citation>
    <scope>NUCLEOTIDE SEQUENCE [LARGE SCALE GENOMIC DNA]</scope>
    <source>
        <tissue evidence="7">Young leaves</tissue>
    </source>
</reference>
<keyword evidence="3 6" id="KW-0812">Transmembrane</keyword>
<dbReference type="AlphaFoldDB" id="A0ABD2RTS7"/>
<feature type="non-terminal residue" evidence="7">
    <location>
        <position position="1"/>
    </location>
</feature>
<dbReference type="EMBL" id="JBJKTR010000018">
    <property type="protein sequence ID" value="KAL3334778.1"/>
    <property type="molecule type" value="Genomic_DNA"/>
</dbReference>
<dbReference type="GO" id="GO:0016020">
    <property type="term" value="C:membrane"/>
    <property type="evidence" value="ECO:0007669"/>
    <property type="project" value="UniProtKB-SubCell"/>
</dbReference>
<keyword evidence="4 6" id="KW-1133">Transmembrane helix</keyword>
<evidence type="ECO:0000313" key="8">
    <source>
        <dbReference type="Proteomes" id="UP001627284"/>
    </source>
</evidence>
<dbReference type="Proteomes" id="UP001627284">
    <property type="component" value="Unassembled WGS sequence"/>
</dbReference>
<evidence type="ECO:0000256" key="4">
    <source>
        <dbReference type="ARBA" id="ARBA00022989"/>
    </source>
</evidence>
<feature type="transmembrane region" description="Helical" evidence="6">
    <location>
        <begin position="19"/>
        <end position="39"/>
    </location>
</feature>
<keyword evidence="8" id="KW-1185">Reference proteome</keyword>
<proteinExistence type="predicted"/>
<evidence type="ECO:0000256" key="3">
    <source>
        <dbReference type="ARBA" id="ARBA00022692"/>
    </source>
</evidence>
<comment type="caution">
    <text evidence="7">The sequence shown here is derived from an EMBL/GenBank/DDBJ whole genome shotgun (WGS) entry which is preliminary data.</text>
</comment>
<dbReference type="InterPro" id="IPR039309">
    <property type="entry name" value="BT1"/>
</dbReference>
<keyword evidence="5 6" id="KW-0472">Membrane</keyword>
<dbReference type="EMBL" id="JBJKTR010000018">
    <property type="protein sequence ID" value="KAL3334777.1"/>
    <property type="molecule type" value="Genomic_DNA"/>
</dbReference>
<dbReference type="Pfam" id="PF03092">
    <property type="entry name" value="BT1"/>
    <property type="match status" value="1"/>
</dbReference>
<organism evidence="7 8">
    <name type="scientific">Solanum stoloniferum</name>
    <dbReference type="NCBI Taxonomy" id="62892"/>
    <lineage>
        <taxon>Eukaryota</taxon>
        <taxon>Viridiplantae</taxon>
        <taxon>Streptophyta</taxon>
        <taxon>Embryophyta</taxon>
        <taxon>Tracheophyta</taxon>
        <taxon>Spermatophyta</taxon>
        <taxon>Magnoliopsida</taxon>
        <taxon>eudicotyledons</taxon>
        <taxon>Gunneridae</taxon>
        <taxon>Pentapetalae</taxon>
        <taxon>asterids</taxon>
        <taxon>lamiids</taxon>
        <taxon>Solanales</taxon>
        <taxon>Solanaceae</taxon>
        <taxon>Solanoideae</taxon>
        <taxon>Solaneae</taxon>
        <taxon>Solanum</taxon>
    </lineage>
</organism>
<gene>
    <name evidence="7" type="ORF">AABB24_031149</name>
</gene>
<evidence type="ECO:0000256" key="1">
    <source>
        <dbReference type="ARBA" id="ARBA00004141"/>
    </source>
</evidence>
<protein>
    <submittedName>
        <fullName evidence="7">Uncharacterized protein</fullName>
    </submittedName>
</protein>
<evidence type="ECO:0000256" key="5">
    <source>
        <dbReference type="ARBA" id="ARBA00023136"/>
    </source>
</evidence>